<dbReference type="Gene3D" id="3.40.50.450">
    <property type="match status" value="1"/>
</dbReference>
<dbReference type="InterPro" id="IPR041164">
    <property type="entry name" value="LDcluster4"/>
</dbReference>
<sequence length="187" mass="20276">MPPHPAVNRLPIIGVMGSGSFSYDHLAHDVGTVLAGEGVHLLTGGGEGIMEAVSRSFVKARFQGQGRVLGVIPGNSNGTLHPSHENYPNPWVEIPIYTHLPLTGITGTSTMSRNHINILTSQVLIFLPGSAGTASEHTLAQQYNKPMIGYFPEGLVPPFWNDDYPTASSPEQLTVWLRKTLQSLWKL</sequence>
<evidence type="ECO:0000313" key="1">
    <source>
        <dbReference type="EMBL" id="QQL44972.1"/>
    </source>
</evidence>
<name>A0A6B3LEZ2_9BACT</name>
<organism evidence="1 2">
    <name type="scientific">Sulfuriroseicoccus oceanibius</name>
    <dbReference type="NCBI Taxonomy" id="2707525"/>
    <lineage>
        <taxon>Bacteria</taxon>
        <taxon>Pseudomonadati</taxon>
        <taxon>Verrucomicrobiota</taxon>
        <taxon>Verrucomicrobiia</taxon>
        <taxon>Verrucomicrobiales</taxon>
        <taxon>Verrucomicrobiaceae</taxon>
        <taxon>Sulfuriroseicoccus</taxon>
    </lineage>
</organism>
<dbReference type="Pfam" id="PF18306">
    <property type="entry name" value="LDcluster4"/>
    <property type="match status" value="1"/>
</dbReference>
<evidence type="ECO:0000313" key="2">
    <source>
        <dbReference type="Proteomes" id="UP000475117"/>
    </source>
</evidence>
<keyword evidence="2" id="KW-1185">Reference proteome</keyword>
<dbReference type="Proteomes" id="UP000475117">
    <property type="component" value="Chromosome"/>
</dbReference>
<accession>A0A6B3LEZ2</accession>
<dbReference type="RefSeq" id="WP_164365289.1">
    <property type="nucleotide sequence ID" value="NZ_CP066776.1"/>
</dbReference>
<dbReference type="AlphaFoldDB" id="A0A6B3LEZ2"/>
<reference evidence="1 2" key="1">
    <citation type="submission" date="2020-12" db="EMBL/GenBank/DDBJ databases">
        <title>Sulforoseuscoccus oceanibium gen. nov., sp. nov., a representative of the phylum Verrucomicrobia with special cytoplasmic membrane, and proposal of Sulforoseuscoccusaceae fam. nov.</title>
        <authorList>
            <person name="Xi F."/>
        </authorList>
    </citation>
    <scope>NUCLEOTIDE SEQUENCE [LARGE SCALE GENOMIC DNA]</scope>
    <source>
        <strain evidence="1 2">T37</strain>
    </source>
</reference>
<protein>
    <submittedName>
        <fullName evidence="1">Uncharacterized protein</fullName>
    </submittedName>
</protein>
<dbReference type="EMBL" id="CP066776">
    <property type="protein sequence ID" value="QQL44972.1"/>
    <property type="molecule type" value="Genomic_DNA"/>
</dbReference>
<dbReference type="KEGG" id="soa:G3M56_014065"/>
<proteinExistence type="predicted"/>
<dbReference type="SUPFAM" id="SSF102405">
    <property type="entry name" value="MCP/YpsA-like"/>
    <property type="match status" value="1"/>
</dbReference>
<gene>
    <name evidence="1" type="ORF">G3M56_014065</name>
</gene>